<evidence type="ECO:0000313" key="2">
    <source>
        <dbReference type="EMBL" id="VEL38433.1"/>
    </source>
</evidence>
<accession>A0A448XJY4</accession>
<comment type="caution">
    <text evidence="2">The sequence shown here is derived from an EMBL/GenBank/DDBJ whole genome shotgun (WGS) entry which is preliminary data.</text>
</comment>
<feature type="transmembrane region" description="Helical" evidence="1">
    <location>
        <begin position="103"/>
        <end position="126"/>
    </location>
</feature>
<protein>
    <submittedName>
        <fullName evidence="2">Uncharacterized protein</fullName>
    </submittedName>
</protein>
<sequence>MVEWNSEAVSLDLMEMHMAVQNRVRLRRRANSIGVTTGLGHQDNKLSSFPPDYLDGEFESSGLLLSNDGRSLPLTSTSTVVRHSESCVASSGVEHFLNIGSDIILTEISCPLIWNILLVLCSLFWASRQT</sequence>
<proteinExistence type="predicted"/>
<organism evidence="2 3">
    <name type="scientific">Protopolystoma xenopodis</name>
    <dbReference type="NCBI Taxonomy" id="117903"/>
    <lineage>
        <taxon>Eukaryota</taxon>
        <taxon>Metazoa</taxon>
        <taxon>Spiralia</taxon>
        <taxon>Lophotrochozoa</taxon>
        <taxon>Platyhelminthes</taxon>
        <taxon>Monogenea</taxon>
        <taxon>Polyopisthocotylea</taxon>
        <taxon>Polystomatidea</taxon>
        <taxon>Polystomatidae</taxon>
        <taxon>Protopolystoma</taxon>
    </lineage>
</organism>
<keyword evidence="1" id="KW-0472">Membrane</keyword>
<dbReference type="AlphaFoldDB" id="A0A448XJY4"/>
<name>A0A448XJY4_9PLAT</name>
<dbReference type="EMBL" id="CAAALY010257923">
    <property type="protein sequence ID" value="VEL38433.1"/>
    <property type="molecule type" value="Genomic_DNA"/>
</dbReference>
<keyword evidence="1" id="KW-1133">Transmembrane helix</keyword>
<keyword evidence="3" id="KW-1185">Reference proteome</keyword>
<dbReference type="Proteomes" id="UP000784294">
    <property type="component" value="Unassembled WGS sequence"/>
</dbReference>
<evidence type="ECO:0000256" key="1">
    <source>
        <dbReference type="SAM" id="Phobius"/>
    </source>
</evidence>
<keyword evidence="1" id="KW-0812">Transmembrane</keyword>
<reference evidence="2" key="1">
    <citation type="submission" date="2018-11" db="EMBL/GenBank/DDBJ databases">
        <authorList>
            <consortium name="Pathogen Informatics"/>
        </authorList>
    </citation>
    <scope>NUCLEOTIDE SEQUENCE</scope>
</reference>
<gene>
    <name evidence="2" type="ORF">PXEA_LOCUS31873</name>
</gene>
<evidence type="ECO:0000313" key="3">
    <source>
        <dbReference type="Proteomes" id="UP000784294"/>
    </source>
</evidence>